<gene>
    <name evidence="19" type="ORF">KIL84_008139</name>
</gene>
<dbReference type="FunFam" id="2.60.40.10:FF:000020">
    <property type="entry name" value="Fibroblast growth factor receptor"/>
    <property type="match status" value="1"/>
</dbReference>
<keyword evidence="12" id="KW-0472">Membrane</keyword>
<dbReference type="Gene3D" id="2.60.40.10">
    <property type="entry name" value="Immunoglobulins"/>
    <property type="match status" value="2"/>
</dbReference>
<feature type="domain" description="Immunoglobulin I-set" evidence="18">
    <location>
        <begin position="5"/>
        <end position="41"/>
    </location>
</feature>
<evidence type="ECO:0000256" key="4">
    <source>
        <dbReference type="ARBA" id="ARBA00022679"/>
    </source>
</evidence>
<dbReference type="InterPro" id="IPR013783">
    <property type="entry name" value="Ig-like_fold"/>
</dbReference>
<dbReference type="EC" id="2.7.10.1" evidence="2"/>
<dbReference type="GO" id="GO:0005886">
    <property type="term" value="C:plasma membrane"/>
    <property type="evidence" value="ECO:0007669"/>
    <property type="project" value="TreeGrafter"/>
</dbReference>
<comment type="caution">
    <text evidence="19">The sequence shown here is derived from an EMBL/GenBank/DDBJ whole genome shotgun (WGS) entry which is preliminary data.</text>
</comment>
<dbReference type="FunFam" id="2.60.40.10:FF:000016">
    <property type="entry name" value="Fibroblast growth factor receptor"/>
    <property type="match status" value="1"/>
</dbReference>
<evidence type="ECO:0000256" key="9">
    <source>
        <dbReference type="ARBA" id="ARBA00022777"/>
    </source>
</evidence>
<evidence type="ECO:0000259" key="18">
    <source>
        <dbReference type="Pfam" id="PF07679"/>
    </source>
</evidence>
<proteinExistence type="predicted"/>
<dbReference type="InterPro" id="IPR013098">
    <property type="entry name" value="Ig_I-set"/>
</dbReference>
<dbReference type="SUPFAM" id="SSF48726">
    <property type="entry name" value="Immunoglobulin"/>
    <property type="match status" value="2"/>
</dbReference>
<keyword evidence="20" id="KW-1185">Reference proteome</keyword>
<keyword evidence="4" id="KW-0808">Transferase</keyword>
<keyword evidence="10" id="KW-0067">ATP-binding</keyword>
<keyword evidence="8" id="KW-0547">Nucleotide-binding</keyword>
<keyword evidence="5" id="KW-0812">Transmembrane</keyword>
<organism evidence="19 20">
    <name type="scientific">Mauremys mutica</name>
    <name type="common">yellowpond turtle</name>
    <dbReference type="NCBI Taxonomy" id="74926"/>
    <lineage>
        <taxon>Eukaryota</taxon>
        <taxon>Metazoa</taxon>
        <taxon>Chordata</taxon>
        <taxon>Craniata</taxon>
        <taxon>Vertebrata</taxon>
        <taxon>Euteleostomi</taxon>
        <taxon>Archelosauria</taxon>
        <taxon>Testudinata</taxon>
        <taxon>Testudines</taxon>
        <taxon>Cryptodira</taxon>
        <taxon>Durocryptodira</taxon>
        <taxon>Testudinoidea</taxon>
        <taxon>Geoemydidae</taxon>
        <taxon>Geoemydinae</taxon>
        <taxon>Mauremys</taxon>
    </lineage>
</organism>
<comment type="subcellular location">
    <subcellularLocation>
        <location evidence="1">Membrane</location>
        <topology evidence="1">Single-pass membrane protein</topology>
    </subcellularLocation>
</comment>
<evidence type="ECO:0000256" key="2">
    <source>
        <dbReference type="ARBA" id="ARBA00011902"/>
    </source>
</evidence>
<dbReference type="EMBL" id="JAHDVG010000589">
    <property type="protein sequence ID" value="KAH1164693.1"/>
    <property type="molecule type" value="Genomic_DNA"/>
</dbReference>
<dbReference type="GO" id="GO:0017134">
    <property type="term" value="F:fibroblast growth factor binding"/>
    <property type="evidence" value="ECO:0007669"/>
    <property type="project" value="TreeGrafter"/>
</dbReference>
<reference evidence="19" key="1">
    <citation type="submission" date="2021-09" db="EMBL/GenBank/DDBJ databases">
        <title>The genome of Mauremys mutica provides insights into the evolution of semi-aquatic lifestyle.</title>
        <authorList>
            <person name="Gong S."/>
            <person name="Gao Y."/>
        </authorList>
    </citation>
    <scope>NUCLEOTIDE SEQUENCE</scope>
    <source>
        <strain evidence="19">MM-2020</strain>
        <tissue evidence="19">Muscle</tissue>
    </source>
</reference>
<dbReference type="Pfam" id="PF07679">
    <property type="entry name" value="I-set"/>
    <property type="match status" value="1"/>
</dbReference>
<dbReference type="AlphaFoldDB" id="A0A9D3WP33"/>
<keyword evidence="13" id="KW-0829">Tyrosine-protein kinase</keyword>
<evidence type="ECO:0000313" key="20">
    <source>
        <dbReference type="Proteomes" id="UP000827986"/>
    </source>
</evidence>
<dbReference type="GO" id="GO:0005524">
    <property type="term" value="F:ATP binding"/>
    <property type="evidence" value="ECO:0007669"/>
    <property type="project" value="UniProtKB-KW"/>
</dbReference>
<keyword evidence="17" id="KW-0393">Immunoglobulin domain</keyword>
<keyword evidence="15" id="KW-0675">Receptor</keyword>
<dbReference type="GO" id="GO:0005007">
    <property type="term" value="F:fibroblast growth factor receptor activity"/>
    <property type="evidence" value="ECO:0007669"/>
    <property type="project" value="TreeGrafter"/>
</dbReference>
<evidence type="ECO:0000256" key="12">
    <source>
        <dbReference type="ARBA" id="ARBA00023136"/>
    </source>
</evidence>
<keyword evidence="6" id="KW-0732">Signal</keyword>
<evidence type="ECO:0000256" key="6">
    <source>
        <dbReference type="ARBA" id="ARBA00022729"/>
    </source>
</evidence>
<keyword evidence="7" id="KW-0677">Repeat</keyword>
<evidence type="ECO:0000256" key="10">
    <source>
        <dbReference type="ARBA" id="ARBA00022840"/>
    </source>
</evidence>
<dbReference type="Proteomes" id="UP000827986">
    <property type="component" value="Unassembled WGS sequence"/>
</dbReference>
<keyword evidence="9" id="KW-0418">Kinase</keyword>
<sequence length="133" mass="15312">MLRHQQWSLVMESVVPSDRGNYTCIVENKYGSIRHTYQLDVVERFRHRPILQAGLPANQTVVVGSDVEFHCKVYSDAQPHIQWLKHVEVNGSKYGSNRTYVMVLKTSGVNTADEEPEILYLRNNPKPEEQLTT</sequence>
<evidence type="ECO:0000256" key="16">
    <source>
        <dbReference type="ARBA" id="ARBA00023180"/>
    </source>
</evidence>
<evidence type="ECO:0000256" key="5">
    <source>
        <dbReference type="ARBA" id="ARBA00022692"/>
    </source>
</evidence>
<keyword evidence="11" id="KW-1133">Transmembrane helix</keyword>
<keyword evidence="14" id="KW-1015">Disulfide bond</keyword>
<protein>
    <recommendedName>
        <fullName evidence="2">receptor protein-tyrosine kinase</fullName>
        <ecNumber evidence="2">2.7.10.1</ecNumber>
    </recommendedName>
</protein>
<evidence type="ECO:0000256" key="13">
    <source>
        <dbReference type="ARBA" id="ARBA00023137"/>
    </source>
</evidence>
<evidence type="ECO:0000256" key="15">
    <source>
        <dbReference type="ARBA" id="ARBA00023170"/>
    </source>
</evidence>
<accession>A0A9D3WP33</accession>
<dbReference type="PANTHER" id="PTHR19890">
    <property type="entry name" value="FIBROBLAST GROWTH FACTOR RECEPTOR"/>
    <property type="match status" value="1"/>
</dbReference>
<dbReference type="InterPro" id="IPR052615">
    <property type="entry name" value="FGFRL"/>
</dbReference>
<evidence type="ECO:0000256" key="14">
    <source>
        <dbReference type="ARBA" id="ARBA00023157"/>
    </source>
</evidence>
<dbReference type="PANTHER" id="PTHR19890:SF10">
    <property type="entry name" value="FIBROBLAST GROWTH FACTOR RECEPTOR-LIKE 1"/>
    <property type="match status" value="1"/>
</dbReference>
<keyword evidence="16" id="KW-0325">Glycoprotein</keyword>
<keyword evidence="3" id="KW-0597">Phosphoprotein</keyword>
<evidence type="ECO:0000256" key="7">
    <source>
        <dbReference type="ARBA" id="ARBA00022737"/>
    </source>
</evidence>
<evidence type="ECO:0000313" key="19">
    <source>
        <dbReference type="EMBL" id="KAH1164693.1"/>
    </source>
</evidence>
<evidence type="ECO:0000256" key="3">
    <source>
        <dbReference type="ARBA" id="ARBA00022553"/>
    </source>
</evidence>
<evidence type="ECO:0000256" key="8">
    <source>
        <dbReference type="ARBA" id="ARBA00022741"/>
    </source>
</evidence>
<evidence type="ECO:0000256" key="11">
    <source>
        <dbReference type="ARBA" id="ARBA00022989"/>
    </source>
</evidence>
<evidence type="ECO:0000256" key="17">
    <source>
        <dbReference type="ARBA" id="ARBA00023319"/>
    </source>
</evidence>
<dbReference type="InterPro" id="IPR036179">
    <property type="entry name" value="Ig-like_dom_sf"/>
</dbReference>
<name>A0A9D3WP33_9SAUR</name>
<evidence type="ECO:0000256" key="1">
    <source>
        <dbReference type="ARBA" id="ARBA00004167"/>
    </source>
</evidence>